<accession>A0AAD2CLG0</accession>
<feature type="compositionally biased region" description="Basic and acidic residues" evidence="1">
    <location>
        <begin position="29"/>
        <end position="46"/>
    </location>
</feature>
<organism evidence="2 3">
    <name type="scientific">Cylindrotheca closterium</name>
    <dbReference type="NCBI Taxonomy" id="2856"/>
    <lineage>
        <taxon>Eukaryota</taxon>
        <taxon>Sar</taxon>
        <taxon>Stramenopiles</taxon>
        <taxon>Ochrophyta</taxon>
        <taxon>Bacillariophyta</taxon>
        <taxon>Bacillariophyceae</taxon>
        <taxon>Bacillariophycidae</taxon>
        <taxon>Bacillariales</taxon>
        <taxon>Bacillariaceae</taxon>
        <taxon>Cylindrotheca</taxon>
    </lineage>
</organism>
<feature type="compositionally biased region" description="Acidic residues" evidence="1">
    <location>
        <begin position="17"/>
        <end position="28"/>
    </location>
</feature>
<feature type="region of interest" description="Disordered" evidence="1">
    <location>
        <begin position="1"/>
        <end position="62"/>
    </location>
</feature>
<gene>
    <name evidence="2" type="ORF">CYCCA115_LOCUS5901</name>
</gene>
<evidence type="ECO:0000256" key="1">
    <source>
        <dbReference type="SAM" id="MobiDB-lite"/>
    </source>
</evidence>
<feature type="compositionally biased region" description="Polar residues" evidence="1">
    <location>
        <begin position="1"/>
        <end position="10"/>
    </location>
</feature>
<keyword evidence="3" id="KW-1185">Reference proteome</keyword>
<name>A0AAD2CLG0_9STRA</name>
<reference evidence="2" key="1">
    <citation type="submission" date="2023-08" db="EMBL/GenBank/DDBJ databases">
        <authorList>
            <person name="Audoor S."/>
            <person name="Bilcke G."/>
        </authorList>
    </citation>
    <scope>NUCLEOTIDE SEQUENCE</scope>
</reference>
<comment type="caution">
    <text evidence="2">The sequence shown here is derived from an EMBL/GenBank/DDBJ whole genome shotgun (WGS) entry which is preliminary data.</text>
</comment>
<protein>
    <submittedName>
        <fullName evidence="2">Uncharacterized protein</fullName>
    </submittedName>
</protein>
<sequence>MSKTMTTLTRLRQHYEEEQDQQEEEMEREQEQKQQREESESRDDLGNRGFTPLPFNSKRSIDVVEFNPEELNNISPLKPEEADESQLADFLQGDDLSFLQEVKGDPDANVPNVPQPKSTTMHRIPSDFLVTFYGETPGNKRRRLSSMDDGL</sequence>
<dbReference type="AlphaFoldDB" id="A0AAD2CLG0"/>
<evidence type="ECO:0000313" key="3">
    <source>
        <dbReference type="Proteomes" id="UP001295423"/>
    </source>
</evidence>
<feature type="region of interest" description="Disordered" evidence="1">
    <location>
        <begin position="102"/>
        <end position="122"/>
    </location>
</feature>
<dbReference type="EMBL" id="CAKOGP040000668">
    <property type="protein sequence ID" value="CAJ1937954.1"/>
    <property type="molecule type" value="Genomic_DNA"/>
</dbReference>
<evidence type="ECO:0000313" key="2">
    <source>
        <dbReference type="EMBL" id="CAJ1937954.1"/>
    </source>
</evidence>
<dbReference type="Proteomes" id="UP001295423">
    <property type="component" value="Unassembled WGS sequence"/>
</dbReference>
<proteinExistence type="predicted"/>